<proteinExistence type="predicted"/>
<feature type="domain" description="Ig-like" evidence="12">
    <location>
        <begin position="3"/>
        <end position="125"/>
    </location>
</feature>
<dbReference type="OMA" id="CGRVENQ"/>
<dbReference type="Pfam" id="PF07686">
    <property type="entry name" value="V-set"/>
    <property type="match status" value="1"/>
</dbReference>
<evidence type="ECO:0000256" key="5">
    <source>
        <dbReference type="ARBA" id="ARBA00022989"/>
    </source>
</evidence>
<evidence type="ECO:0000256" key="7">
    <source>
        <dbReference type="ARBA" id="ARBA00023157"/>
    </source>
</evidence>
<keyword evidence="7" id="KW-1015">Disulfide bond</keyword>
<dbReference type="SMART" id="SM00409">
    <property type="entry name" value="IG"/>
    <property type="match status" value="1"/>
</dbReference>
<keyword evidence="5 10" id="KW-1133">Transmembrane helix</keyword>
<protein>
    <recommendedName>
        <fullName evidence="12">Ig-like domain-containing protein</fullName>
    </recommendedName>
</protein>
<evidence type="ECO:0000256" key="10">
    <source>
        <dbReference type="SAM" id="Phobius"/>
    </source>
</evidence>
<dbReference type="SUPFAM" id="SSF48726">
    <property type="entry name" value="Immunoglobulin"/>
    <property type="match status" value="1"/>
</dbReference>
<dbReference type="GO" id="GO:0003382">
    <property type="term" value="P:epithelial cell morphogenesis"/>
    <property type="evidence" value="ECO:0007669"/>
    <property type="project" value="InterPro"/>
</dbReference>
<dbReference type="PANTHER" id="PTHR44974:SF1">
    <property type="entry name" value="V-SET AND IMMUNOGLOBULIN DOMAIN-CONTAINING PROTEIN 1"/>
    <property type="match status" value="1"/>
</dbReference>
<dbReference type="InterPro" id="IPR036179">
    <property type="entry name" value="Ig-like_dom_sf"/>
</dbReference>
<dbReference type="OrthoDB" id="6413693at2759"/>
<evidence type="ECO:0000313" key="13">
    <source>
        <dbReference type="EnsemblMetazoa" id="XP_038052493.1"/>
    </source>
</evidence>
<dbReference type="PROSITE" id="PS50835">
    <property type="entry name" value="IG_LIKE"/>
    <property type="match status" value="1"/>
</dbReference>
<dbReference type="Gene3D" id="2.60.40.10">
    <property type="entry name" value="Immunoglobulins"/>
    <property type="match status" value="1"/>
</dbReference>
<name>A0A913ZL15_PATMI</name>
<dbReference type="InterPro" id="IPR003599">
    <property type="entry name" value="Ig_sub"/>
</dbReference>
<keyword evidence="8" id="KW-0393">Immunoglobulin domain</keyword>
<evidence type="ECO:0000256" key="8">
    <source>
        <dbReference type="ARBA" id="ARBA00023319"/>
    </source>
</evidence>
<sequence length="392" mass="41976">MFPLVLLAVAVIAVTTVSSDLNFAAPIEKKSVTEGDEVSLVCQEATRFDKEPDCPSFNVNFLYWKRIGNNIVEYLTQCGRVENQFKDRMTASKDDGLYTLTIQKVRREDAGVYECLLHERINSIDKVKGAVALTVNAQPSGNSTAQPNCEVHPEVPSVGTIAKLACRLPPHAAPTQLTWLESGSHPLVSPGPTTLTSPGEGFILHLYITEHVRNKEFTCVAGRDPTDGPSCTVLPLRGLTNVSATSSPSPDSATSSPSPDSTTVDCVLTGSVVKAGGAVGGLLILLLAIAVVITCVKVKKRSSGSQRQIAQSQQATLAGLDISSQPNTSRYEDAPKAAATRAESLYCYIPNDHKNSGAAASDDRSTYVNINITQGREKRSPRWKLVVPGDLE</sequence>
<dbReference type="AlphaFoldDB" id="A0A913ZL15"/>
<dbReference type="RefSeq" id="XP_038052493.1">
    <property type="nucleotide sequence ID" value="XM_038196565.1"/>
</dbReference>
<feature type="chain" id="PRO_5037725271" description="Ig-like domain-containing protein" evidence="11">
    <location>
        <begin position="20"/>
        <end position="392"/>
    </location>
</feature>
<dbReference type="GO" id="GO:0016323">
    <property type="term" value="C:basolateral plasma membrane"/>
    <property type="evidence" value="ECO:0007669"/>
    <property type="project" value="TreeGrafter"/>
</dbReference>
<dbReference type="GO" id="GO:0030277">
    <property type="term" value="P:maintenance of gastrointestinal epithelium"/>
    <property type="evidence" value="ECO:0007669"/>
    <property type="project" value="InterPro"/>
</dbReference>
<keyword evidence="2 10" id="KW-0812">Transmembrane</keyword>
<keyword evidence="3 11" id="KW-0732">Signal</keyword>
<comment type="subcellular location">
    <subcellularLocation>
        <location evidence="1">Membrane</location>
        <topology evidence="1">Single-pass type I membrane protein</topology>
    </subcellularLocation>
</comment>
<dbReference type="EnsemblMetazoa" id="XM_038196565.1">
    <property type="protein sequence ID" value="XP_038052493.1"/>
    <property type="gene ID" value="LOC119725203"/>
</dbReference>
<keyword evidence="6 10" id="KW-0472">Membrane</keyword>
<evidence type="ECO:0000256" key="6">
    <source>
        <dbReference type="ARBA" id="ARBA00023136"/>
    </source>
</evidence>
<evidence type="ECO:0000256" key="1">
    <source>
        <dbReference type="ARBA" id="ARBA00004479"/>
    </source>
</evidence>
<keyword evidence="4" id="KW-0677">Repeat</keyword>
<evidence type="ECO:0000256" key="9">
    <source>
        <dbReference type="SAM" id="MobiDB-lite"/>
    </source>
</evidence>
<accession>A0A913ZL15</accession>
<evidence type="ECO:0000313" key="14">
    <source>
        <dbReference type="Proteomes" id="UP000887568"/>
    </source>
</evidence>
<reference evidence="13" key="1">
    <citation type="submission" date="2022-11" db="UniProtKB">
        <authorList>
            <consortium name="EnsemblMetazoa"/>
        </authorList>
    </citation>
    <scope>IDENTIFICATION</scope>
</reference>
<feature type="signal peptide" evidence="11">
    <location>
        <begin position="1"/>
        <end position="19"/>
    </location>
</feature>
<evidence type="ECO:0000256" key="2">
    <source>
        <dbReference type="ARBA" id="ARBA00022692"/>
    </source>
</evidence>
<organism evidence="13 14">
    <name type="scientific">Patiria miniata</name>
    <name type="common">Bat star</name>
    <name type="synonym">Asterina miniata</name>
    <dbReference type="NCBI Taxonomy" id="46514"/>
    <lineage>
        <taxon>Eukaryota</taxon>
        <taxon>Metazoa</taxon>
        <taxon>Echinodermata</taxon>
        <taxon>Eleutherozoa</taxon>
        <taxon>Asterozoa</taxon>
        <taxon>Asteroidea</taxon>
        <taxon>Valvatacea</taxon>
        <taxon>Valvatida</taxon>
        <taxon>Asterinidae</taxon>
        <taxon>Patiria</taxon>
    </lineage>
</organism>
<dbReference type="InterPro" id="IPR013106">
    <property type="entry name" value="Ig_V-set"/>
</dbReference>
<dbReference type="InterPro" id="IPR007110">
    <property type="entry name" value="Ig-like_dom"/>
</dbReference>
<evidence type="ECO:0000259" key="12">
    <source>
        <dbReference type="PROSITE" id="PS50835"/>
    </source>
</evidence>
<dbReference type="PANTHER" id="PTHR44974">
    <property type="entry name" value="V-SET AND IMMUNOGLOBULIN DOMAIN-CONTAINING PROTEIN 1"/>
    <property type="match status" value="1"/>
</dbReference>
<keyword evidence="14" id="KW-1185">Reference proteome</keyword>
<dbReference type="InterPro" id="IPR013783">
    <property type="entry name" value="Ig-like_fold"/>
</dbReference>
<evidence type="ECO:0000256" key="11">
    <source>
        <dbReference type="SAM" id="SignalP"/>
    </source>
</evidence>
<feature type="region of interest" description="Disordered" evidence="9">
    <location>
        <begin position="242"/>
        <end position="261"/>
    </location>
</feature>
<evidence type="ECO:0000256" key="4">
    <source>
        <dbReference type="ARBA" id="ARBA00022737"/>
    </source>
</evidence>
<feature type="transmembrane region" description="Helical" evidence="10">
    <location>
        <begin position="275"/>
        <end position="298"/>
    </location>
</feature>
<evidence type="ECO:0000256" key="3">
    <source>
        <dbReference type="ARBA" id="ARBA00022729"/>
    </source>
</evidence>
<dbReference type="InterPro" id="IPR029861">
    <property type="entry name" value="VSIG1"/>
</dbReference>
<dbReference type="Proteomes" id="UP000887568">
    <property type="component" value="Unplaced"/>
</dbReference>
<dbReference type="GeneID" id="119725203"/>
<feature type="compositionally biased region" description="Low complexity" evidence="9">
    <location>
        <begin position="243"/>
        <end position="261"/>
    </location>
</feature>